<dbReference type="GO" id="GO:0008104">
    <property type="term" value="P:intracellular protein localization"/>
    <property type="evidence" value="ECO:0007669"/>
    <property type="project" value="TreeGrafter"/>
</dbReference>
<organism evidence="8 9">
    <name type="scientific">Ancylostoma ceylanicum</name>
    <dbReference type="NCBI Taxonomy" id="53326"/>
    <lineage>
        <taxon>Eukaryota</taxon>
        <taxon>Metazoa</taxon>
        <taxon>Ecdysozoa</taxon>
        <taxon>Nematoda</taxon>
        <taxon>Chromadorea</taxon>
        <taxon>Rhabditida</taxon>
        <taxon>Rhabditina</taxon>
        <taxon>Rhabditomorpha</taxon>
        <taxon>Strongyloidea</taxon>
        <taxon>Ancylostomatidae</taxon>
        <taxon>Ancylostomatinae</taxon>
        <taxon>Ancylostoma</taxon>
    </lineage>
</organism>
<name>A0A0D6LY32_9BILA</name>
<dbReference type="Proteomes" id="UP000054495">
    <property type="component" value="Unassembled WGS sequence"/>
</dbReference>
<evidence type="ECO:0000256" key="1">
    <source>
        <dbReference type="ARBA" id="ARBA00022574"/>
    </source>
</evidence>
<dbReference type="Pfam" id="PF02138">
    <property type="entry name" value="Beach"/>
    <property type="match status" value="1"/>
</dbReference>
<dbReference type="PROSITE" id="PS50082">
    <property type="entry name" value="WD_REPEATS_2"/>
    <property type="match status" value="1"/>
</dbReference>
<evidence type="ECO:0000259" key="7">
    <source>
        <dbReference type="PROSITE" id="PS50197"/>
    </source>
</evidence>
<reference evidence="8 9" key="1">
    <citation type="submission" date="2013-05" db="EMBL/GenBank/DDBJ databases">
        <title>Draft genome of the parasitic nematode Anyclostoma ceylanicum.</title>
        <authorList>
            <person name="Mitreva M."/>
        </authorList>
    </citation>
    <scope>NUCLEOTIDE SEQUENCE [LARGE SCALE GENOMIC DNA]</scope>
</reference>
<evidence type="ECO:0000313" key="8">
    <source>
        <dbReference type="EMBL" id="EPB72527.1"/>
    </source>
</evidence>
<dbReference type="SUPFAM" id="SSF50978">
    <property type="entry name" value="WD40 repeat-like"/>
    <property type="match status" value="1"/>
</dbReference>
<feature type="domain" description="BEACH" evidence="7">
    <location>
        <begin position="37"/>
        <end position="326"/>
    </location>
</feature>
<gene>
    <name evidence="8" type="ORF">ANCCEY_08388</name>
</gene>
<dbReference type="Pfam" id="PF20426">
    <property type="entry name" value="NBCH_WD40"/>
    <property type="match status" value="1"/>
</dbReference>
<dbReference type="AlphaFoldDB" id="A0A0D6LY32"/>
<dbReference type="InterPro" id="IPR036372">
    <property type="entry name" value="BEACH_dom_sf"/>
</dbReference>
<evidence type="ECO:0000256" key="3">
    <source>
        <dbReference type="ARBA" id="ARBA00059038"/>
    </source>
</evidence>
<evidence type="ECO:0000256" key="2">
    <source>
        <dbReference type="ARBA" id="ARBA00022737"/>
    </source>
</evidence>
<dbReference type="InterPro" id="IPR046851">
    <property type="entry name" value="NBCH_WD40"/>
</dbReference>
<sequence length="642" mass="72838">MFAFPDQETVRNVVYQLPRVGVGVKYGLPQSRKTSLMTPRQLFKHSDMCLKWQKREISNFDYLMFLNTVAGRTFNDLNQYPVFPWILTNYSSETLDLNVAANFRDLSKPIGALSESRRKFFQERYTSWEDETIPAFHYGTHYSTQAFTLNWLMRVEPFTTMFLDMQNGRFDHPDRVFHSIAETWERCQKDSHDVKELIPELFYLPEMMRNNNGFELGTRSDGVKIGDVVLPKWASSPEEFVLLHRQALESDLVSCQLNQWIDLIFGYKQKGPEAVRATNVFYYLTYEGAVCLKSIENTAQLEAVQQQIQSFGQTPVQLLAEAHPPRHSVMTMAPLMFRRCEDDLCMLMKFISNSPVVYLAANTFQQLPQPTVVSVAQNLVFALNRWDNSYTYGAAPRSALSLGNEKGGDSDSASTELPLTVDPLLASGNPSVPVARRHLGDSLDHRLTQGFVAGEYNTPGETPSPRAILTGHEAAISALAVSAEHGLVLSGCEDGTILMHTTAGEQLRRWNGRQRVSQLMMSRECVVMAIYGHHRFITLSTTANQLDEAVTDEKIECACLTRDGEYVITGSENGRCAVWRLFPLQKLYSFQQVDSAIRSVAVSANHRFVLAGLDSGSIVVFNVDFNRWHYEYKTRYQVQKKI</sequence>
<dbReference type="PROSITE" id="PS50197">
    <property type="entry name" value="BEACH"/>
    <property type="match status" value="1"/>
</dbReference>
<feature type="repeat" description="WD" evidence="6">
    <location>
        <begin position="469"/>
        <end position="497"/>
    </location>
</feature>
<keyword evidence="2" id="KW-0677">Repeat</keyword>
<dbReference type="FunFam" id="1.10.1540.10:FF:000001">
    <property type="entry name" value="neurobeachin isoform X1"/>
    <property type="match status" value="1"/>
</dbReference>
<protein>
    <recommendedName>
        <fullName evidence="4">Putative neurobeachin homolog</fullName>
    </recommendedName>
    <alternativeName>
        <fullName evidence="5">Suppressor enhancer of lin-12</fullName>
    </alternativeName>
</protein>
<keyword evidence="9" id="KW-1185">Reference proteome</keyword>
<evidence type="ECO:0000256" key="5">
    <source>
        <dbReference type="ARBA" id="ARBA00081052"/>
    </source>
</evidence>
<accession>A0A0D6LY32</accession>
<dbReference type="InterPro" id="IPR001680">
    <property type="entry name" value="WD40_rpt"/>
</dbReference>
<dbReference type="CDD" id="cd06071">
    <property type="entry name" value="Beach"/>
    <property type="match status" value="1"/>
</dbReference>
<proteinExistence type="predicted"/>
<dbReference type="InterPro" id="IPR050865">
    <property type="entry name" value="BEACH_Domain"/>
</dbReference>
<evidence type="ECO:0000256" key="4">
    <source>
        <dbReference type="ARBA" id="ARBA00068767"/>
    </source>
</evidence>
<dbReference type="InterPro" id="IPR015943">
    <property type="entry name" value="WD40/YVTN_repeat-like_dom_sf"/>
</dbReference>
<dbReference type="PANTHER" id="PTHR13743">
    <property type="entry name" value="BEIGE/BEACH-RELATED"/>
    <property type="match status" value="1"/>
</dbReference>
<evidence type="ECO:0000256" key="6">
    <source>
        <dbReference type="PROSITE-ProRule" id="PRU00221"/>
    </source>
</evidence>
<dbReference type="GO" id="GO:0016020">
    <property type="term" value="C:membrane"/>
    <property type="evidence" value="ECO:0007669"/>
    <property type="project" value="TreeGrafter"/>
</dbReference>
<dbReference type="GO" id="GO:0005829">
    <property type="term" value="C:cytosol"/>
    <property type="evidence" value="ECO:0007669"/>
    <property type="project" value="TreeGrafter"/>
</dbReference>
<dbReference type="Gene3D" id="1.10.1540.10">
    <property type="entry name" value="BEACH domain"/>
    <property type="match status" value="1"/>
</dbReference>
<dbReference type="PANTHER" id="PTHR13743:SF162">
    <property type="entry name" value="NEUROBEACHIN"/>
    <property type="match status" value="1"/>
</dbReference>
<dbReference type="SMART" id="SM01026">
    <property type="entry name" value="Beach"/>
    <property type="match status" value="1"/>
</dbReference>
<dbReference type="InterPro" id="IPR036322">
    <property type="entry name" value="WD40_repeat_dom_sf"/>
</dbReference>
<dbReference type="EMBL" id="KE125040">
    <property type="protein sequence ID" value="EPB72527.1"/>
    <property type="molecule type" value="Genomic_DNA"/>
</dbReference>
<dbReference type="SUPFAM" id="SSF81837">
    <property type="entry name" value="BEACH domain"/>
    <property type="match status" value="1"/>
</dbReference>
<comment type="function">
    <text evidence="3">Binds to type II regulatory subunits of protein kinase A and anchors/targets them to the membrane. May anchor the kinase to cytoskeletal and/or organelle-associated proteins. Regulates endosomal traffic in polarized epithelial cells such as the vulval precursor cells and intestinal cells. Thought to act as a negative regulator of lin-12 activity in vulval precursor cells. May have a role in the internalization process from basolateral surface of polarized epithelial cells.</text>
</comment>
<dbReference type="SMART" id="SM00320">
    <property type="entry name" value="WD40"/>
    <property type="match status" value="3"/>
</dbReference>
<dbReference type="InterPro" id="IPR000409">
    <property type="entry name" value="BEACH_dom"/>
</dbReference>
<dbReference type="GO" id="GO:0019901">
    <property type="term" value="F:protein kinase binding"/>
    <property type="evidence" value="ECO:0007669"/>
    <property type="project" value="TreeGrafter"/>
</dbReference>
<evidence type="ECO:0000313" key="9">
    <source>
        <dbReference type="Proteomes" id="UP000054495"/>
    </source>
</evidence>
<dbReference type="Gene3D" id="2.130.10.10">
    <property type="entry name" value="YVTN repeat-like/Quinoprotein amine dehydrogenase"/>
    <property type="match status" value="2"/>
</dbReference>
<keyword evidence="1 6" id="KW-0853">WD repeat</keyword>